<name>A0ACC1A9P0_9ROSI</name>
<reference evidence="2" key="1">
    <citation type="journal article" date="2023" name="G3 (Bethesda)">
        <title>Genome assembly and association tests identify interacting loci associated with vigor, precocity, and sex in interspecific pistachio rootstocks.</title>
        <authorList>
            <person name="Palmer W."/>
            <person name="Jacygrad E."/>
            <person name="Sagayaradj S."/>
            <person name="Cavanaugh K."/>
            <person name="Han R."/>
            <person name="Bertier L."/>
            <person name="Beede B."/>
            <person name="Kafkas S."/>
            <person name="Golino D."/>
            <person name="Preece J."/>
            <person name="Michelmore R."/>
        </authorList>
    </citation>
    <scope>NUCLEOTIDE SEQUENCE [LARGE SCALE GENOMIC DNA]</scope>
</reference>
<sequence length="140" mass="15701">MNDLFSDSFKKYTDQNQQVDEDDVEAGRENDTLDKFFEDVENVKSEIKNVEMLYQKLHEANEENKTAHNTKTVKVTGARMDSDVQQVLKLVKFIKGKLKALKRSNAASQKIPGCGPGSSVDRTRTSVVSGLRKKAQGYDG</sequence>
<dbReference type="Proteomes" id="UP001164250">
    <property type="component" value="Chromosome 12"/>
</dbReference>
<keyword evidence="2" id="KW-1185">Reference proteome</keyword>
<evidence type="ECO:0000313" key="1">
    <source>
        <dbReference type="EMBL" id="KAJ0083136.1"/>
    </source>
</evidence>
<organism evidence="1 2">
    <name type="scientific">Pistacia atlantica</name>
    <dbReference type="NCBI Taxonomy" id="434234"/>
    <lineage>
        <taxon>Eukaryota</taxon>
        <taxon>Viridiplantae</taxon>
        <taxon>Streptophyta</taxon>
        <taxon>Embryophyta</taxon>
        <taxon>Tracheophyta</taxon>
        <taxon>Spermatophyta</taxon>
        <taxon>Magnoliopsida</taxon>
        <taxon>eudicotyledons</taxon>
        <taxon>Gunneridae</taxon>
        <taxon>Pentapetalae</taxon>
        <taxon>rosids</taxon>
        <taxon>malvids</taxon>
        <taxon>Sapindales</taxon>
        <taxon>Anacardiaceae</taxon>
        <taxon>Pistacia</taxon>
    </lineage>
</organism>
<proteinExistence type="predicted"/>
<comment type="caution">
    <text evidence="1">The sequence shown here is derived from an EMBL/GenBank/DDBJ whole genome shotgun (WGS) entry which is preliminary data.</text>
</comment>
<gene>
    <name evidence="1" type="ORF">Patl1_10866</name>
</gene>
<evidence type="ECO:0000313" key="2">
    <source>
        <dbReference type="Proteomes" id="UP001164250"/>
    </source>
</evidence>
<accession>A0ACC1A9P0</accession>
<dbReference type="EMBL" id="CM047908">
    <property type="protein sequence ID" value="KAJ0083136.1"/>
    <property type="molecule type" value="Genomic_DNA"/>
</dbReference>
<protein>
    <submittedName>
        <fullName evidence="1">Uncharacterized protein</fullName>
    </submittedName>
</protein>